<organism evidence="11 12">
    <name type="scientific">Campylobacter subantarcticus LMG 24374</name>
    <dbReference type="NCBI Taxonomy" id="1388751"/>
    <lineage>
        <taxon>Bacteria</taxon>
        <taxon>Pseudomonadati</taxon>
        <taxon>Campylobacterota</taxon>
        <taxon>Epsilonproteobacteria</taxon>
        <taxon>Campylobacterales</taxon>
        <taxon>Campylobacteraceae</taxon>
        <taxon>Campylobacter</taxon>
    </lineage>
</organism>
<dbReference type="Proteomes" id="UP000031135">
    <property type="component" value="Chromosome"/>
</dbReference>
<gene>
    <name evidence="11" type="primary">queD</name>
    <name evidence="11" type="ORF">CSUB8521_1615</name>
</gene>
<sequence length="194" mass="22712">MIIRKMFEFENAHIVRFCSSKRCKTSIHGHSYKVEILLESQYLDNAGMVYDFGLLKDEIKQIIDSFDHAITLYQDDDKAYLEDMKKHSQRWVSLPVNVSAENFVRIFFVLIDTLLLKTKMVNGEQGVSLKSIIVHETRTGYAQGFREDAYSEFLSKINLADIEFSQAIIDEWKDKDFFKKLQDSNFVFVNQKEV</sequence>
<keyword evidence="7" id="KW-0862">Zinc</keyword>
<comment type="pathway">
    <text evidence="2">Purine metabolism; 7-cyano-7-deazaguanine biosynthesis.</text>
</comment>
<dbReference type="HOGENOM" id="CLU_111016_0_0_7"/>
<comment type="similarity">
    <text evidence="3">Belongs to the PTPS family. QueD subfamily.</text>
</comment>
<evidence type="ECO:0000256" key="2">
    <source>
        <dbReference type="ARBA" id="ARBA00005061"/>
    </source>
</evidence>
<name>A0A0A8HBT3_9BACT</name>
<comment type="catalytic activity">
    <reaction evidence="10">
        <text>7,8-dihydroneopterin 3'-triphosphate + H2O = 6-carboxy-5,6,7,8-tetrahydropterin + triphosphate + acetaldehyde + 2 H(+)</text>
        <dbReference type="Rhea" id="RHEA:27966"/>
        <dbReference type="ChEBI" id="CHEBI:15343"/>
        <dbReference type="ChEBI" id="CHEBI:15377"/>
        <dbReference type="ChEBI" id="CHEBI:15378"/>
        <dbReference type="ChEBI" id="CHEBI:18036"/>
        <dbReference type="ChEBI" id="CHEBI:58462"/>
        <dbReference type="ChEBI" id="CHEBI:61032"/>
        <dbReference type="EC" id="4.1.2.50"/>
    </reaction>
</comment>
<dbReference type="GO" id="GO:0070497">
    <property type="term" value="F:6-carboxytetrahydropterin synthase activity"/>
    <property type="evidence" value="ECO:0007669"/>
    <property type="project" value="UniProtKB-EC"/>
</dbReference>
<evidence type="ECO:0000256" key="7">
    <source>
        <dbReference type="ARBA" id="ARBA00022833"/>
    </source>
</evidence>
<dbReference type="PANTHER" id="PTHR12589:SF7">
    <property type="entry name" value="6-PYRUVOYL TETRAHYDROBIOPTERIN SYNTHASE"/>
    <property type="match status" value="1"/>
</dbReference>
<dbReference type="SUPFAM" id="SSF55620">
    <property type="entry name" value="Tetrahydrobiopterin biosynthesis enzymes-like"/>
    <property type="match status" value="1"/>
</dbReference>
<dbReference type="EC" id="4.1.2.50" evidence="4"/>
<evidence type="ECO:0000256" key="5">
    <source>
        <dbReference type="ARBA" id="ARBA00018141"/>
    </source>
</evidence>
<evidence type="ECO:0000256" key="4">
    <source>
        <dbReference type="ARBA" id="ARBA00012982"/>
    </source>
</evidence>
<dbReference type="InterPro" id="IPR007115">
    <property type="entry name" value="6-PTP_synth/QueD"/>
</dbReference>
<evidence type="ECO:0000256" key="10">
    <source>
        <dbReference type="ARBA" id="ARBA00048807"/>
    </source>
</evidence>
<keyword evidence="6" id="KW-0479">Metal-binding</keyword>
<evidence type="ECO:0000256" key="3">
    <source>
        <dbReference type="ARBA" id="ARBA00008900"/>
    </source>
</evidence>
<dbReference type="GO" id="GO:0046872">
    <property type="term" value="F:metal ion binding"/>
    <property type="evidence" value="ECO:0007669"/>
    <property type="project" value="UniProtKB-KW"/>
</dbReference>
<dbReference type="AlphaFoldDB" id="A0A0A8HBT3"/>
<evidence type="ECO:0000313" key="12">
    <source>
        <dbReference type="Proteomes" id="UP000031135"/>
    </source>
</evidence>
<comment type="cofactor">
    <cofactor evidence="1">
        <name>Zn(2+)</name>
        <dbReference type="ChEBI" id="CHEBI:29105"/>
    </cofactor>
</comment>
<accession>A0A0A8HBT3</accession>
<keyword evidence="8 11" id="KW-0456">Lyase</keyword>
<dbReference type="PANTHER" id="PTHR12589">
    <property type="entry name" value="PYRUVOYL TETRAHYDROBIOPTERIN SYNTHASE"/>
    <property type="match status" value="1"/>
</dbReference>
<dbReference type="Pfam" id="PF01242">
    <property type="entry name" value="PTPS"/>
    <property type="match status" value="1"/>
</dbReference>
<evidence type="ECO:0000256" key="1">
    <source>
        <dbReference type="ARBA" id="ARBA00001947"/>
    </source>
</evidence>
<evidence type="ECO:0000313" key="11">
    <source>
        <dbReference type="EMBL" id="AJC91432.1"/>
    </source>
</evidence>
<reference evidence="11 12" key="1">
    <citation type="journal article" date="2014" name="Genome Biol. Evol.">
        <title>Comparative Genomics of the Campylobacter lari Group.</title>
        <authorList>
            <person name="Miller W.G."/>
            <person name="Yee E."/>
            <person name="Chapman M.H."/>
            <person name="Smith T.P."/>
            <person name="Bono J.L."/>
            <person name="Huynh S."/>
            <person name="Parker C.T."/>
            <person name="Vandamme P."/>
            <person name="Luong K."/>
            <person name="Korlach J."/>
        </authorList>
    </citation>
    <scope>NUCLEOTIDE SEQUENCE [LARGE SCALE GENOMIC DNA]</scope>
    <source>
        <strain evidence="11 12">LMG 24374</strain>
    </source>
</reference>
<dbReference type="EMBL" id="CP007772">
    <property type="protein sequence ID" value="AJC91432.1"/>
    <property type="molecule type" value="Genomic_DNA"/>
</dbReference>
<dbReference type="Gene3D" id="3.30.479.10">
    <property type="entry name" value="6-pyruvoyl tetrahydropterin synthase/QueD"/>
    <property type="match status" value="1"/>
</dbReference>
<dbReference type="InterPro" id="IPR038418">
    <property type="entry name" value="6-PTP_synth/QueD_sf"/>
</dbReference>
<evidence type="ECO:0000256" key="9">
    <source>
        <dbReference type="ARBA" id="ARBA00031449"/>
    </source>
</evidence>
<proteinExistence type="inferred from homology"/>
<dbReference type="UniPathway" id="UPA00391"/>
<evidence type="ECO:0000256" key="6">
    <source>
        <dbReference type="ARBA" id="ARBA00022723"/>
    </source>
</evidence>
<dbReference type="KEGG" id="csm:CSUB8521_1615"/>
<dbReference type="RefSeq" id="WP_039664592.1">
    <property type="nucleotide sequence ID" value="NZ_CP007772.1"/>
</dbReference>
<dbReference type="OrthoDB" id="9804698at2"/>
<evidence type="ECO:0000256" key="8">
    <source>
        <dbReference type="ARBA" id="ARBA00023239"/>
    </source>
</evidence>
<protein>
    <recommendedName>
        <fullName evidence="5">6-carboxy-5,6,7,8-tetrahydropterin synthase</fullName>
        <ecNumber evidence="4">4.1.2.50</ecNumber>
    </recommendedName>
    <alternativeName>
        <fullName evidence="9">Queuosine biosynthesis protein QueD</fullName>
    </alternativeName>
</protein>